<sequence>MLIPYCCIELRSKNMLISGAYIQLCGTVIQGIEIKRTEKGKEFGLFRIQVSKRISFDSDTDELTHGERRYSAFIWDKELFKLAKQLLIKGKKVRLFGELDYIPVKILPSDVFLANSPEEGLVLTINITKISSDTQRKGSKDIYYPKNKFQSAHTKTVFIQNNLEGGIQ</sequence>
<organism evidence="2 3">
    <name type="scientific">Candidatus Jidaibacter acanthamoebae</name>
    <dbReference type="NCBI Taxonomy" id="86105"/>
    <lineage>
        <taxon>Bacteria</taxon>
        <taxon>Pseudomonadati</taxon>
        <taxon>Pseudomonadota</taxon>
        <taxon>Alphaproteobacteria</taxon>
        <taxon>Rickettsiales</taxon>
        <taxon>Candidatus Midichloriaceae</taxon>
        <taxon>Candidatus Jidaibacter</taxon>
    </lineage>
</organism>
<dbReference type="InterPro" id="IPR012340">
    <property type="entry name" value="NA-bd_OB-fold"/>
</dbReference>
<dbReference type="STRING" id="86105.NF27_IP00200"/>
<keyword evidence="3" id="KW-1185">Reference proteome</keyword>
<evidence type="ECO:0000313" key="3">
    <source>
        <dbReference type="Proteomes" id="UP000031258"/>
    </source>
</evidence>
<dbReference type="InterPro" id="IPR000424">
    <property type="entry name" value="Primosome_PriB/ssb"/>
</dbReference>
<proteinExistence type="predicted"/>
<dbReference type="AlphaFoldDB" id="A0A0C1MQI5"/>
<evidence type="ECO:0000256" key="1">
    <source>
        <dbReference type="ARBA" id="ARBA00023125"/>
    </source>
</evidence>
<keyword evidence="1" id="KW-0238">DNA-binding</keyword>
<reference evidence="2 3" key="1">
    <citation type="submission" date="2014-11" db="EMBL/GenBank/DDBJ databases">
        <title>A Rickettsiales Symbiont of Amoebae With Ancient Features.</title>
        <authorList>
            <person name="Schulz F."/>
            <person name="Martijn J."/>
            <person name="Wascher F."/>
            <person name="Kostanjsek R."/>
            <person name="Ettema T.J."/>
            <person name="Horn M."/>
        </authorList>
    </citation>
    <scope>NUCLEOTIDE SEQUENCE [LARGE SCALE GENOMIC DNA]</scope>
    <source>
        <strain evidence="2 3">UWC36</strain>
    </source>
</reference>
<dbReference type="SUPFAM" id="SSF50249">
    <property type="entry name" value="Nucleic acid-binding proteins"/>
    <property type="match status" value="1"/>
</dbReference>
<dbReference type="Gene3D" id="2.40.50.140">
    <property type="entry name" value="Nucleic acid-binding proteins"/>
    <property type="match status" value="1"/>
</dbReference>
<accession>A0A0C1MQI5</accession>
<name>A0A0C1MQI5_9RICK</name>
<dbReference type="EMBL" id="JSWE01000208">
    <property type="protein sequence ID" value="KIE04252.1"/>
    <property type="molecule type" value="Genomic_DNA"/>
</dbReference>
<gene>
    <name evidence="2" type="ORF">NF27_IP00200</name>
</gene>
<protein>
    <submittedName>
        <fullName evidence="2">Uncharacterized protein</fullName>
    </submittedName>
</protein>
<evidence type="ECO:0000313" key="2">
    <source>
        <dbReference type="EMBL" id="KIE04252.1"/>
    </source>
</evidence>
<dbReference type="GO" id="GO:0003697">
    <property type="term" value="F:single-stranded DNA binding"/>
    <property type="evidence" value="ECO:0007669"/>
    <property type="project" value="InterPro"/>
</dbReference>
<dbReference type="Pfam" id="PF00436">
    <property type="entry name" value="SSB"/>
    <property type="match status" value="1"/>
</dbReference>
<comment type="caution">
    <text evidence="2">The sequence shown here is derived from an EMBL/GenBank/DDBJ whole genome shotgun (WGS) entry which is preliminary data.</text>
</comment>
<dbReference type="Proteomes" id="UP000031258">
    <property type="component" value="Unassembled WGS sequence"/>
</dbReference>